<dbReference type="AlphaFoldDB" id="A0A3P6DHC1"/>
<proteinExistence type="predicted"/>
<organism evidence="2">
    <name type="scientific">Brassica campestris</name>
    <name type="common">Field mustard</name>
    <dbReference type="NCBI Taxonomy" id="3711"/>
    <lineage>
        <taxon>Eukaryota</taxon>
        <taxon>Viridiplantae</taxon>
        <taxon>Streptophyta</taxon>
        <taxon>Embryophyta</taxon>
        <taxon>Tracheophyta</taxon>
        <taxon>Spermatophyta</taxon>
        <taxon>Magnoliopsida</taxon>
        <taxon>eudicotyledons</taxon>
        <taxon>Gunneridae</taxon>
        <taxon>Pentapetalae</taxon>
        <taxon>rosids</taxon>
        <taxon>malvids</taxon>
        <taxon>Brassicales</taxon>
        <taxon>Brassicaceae</taxon>
        <taxon>Brassiceae</taxon>
        <taxon>Brassica</taxon>
    </lineage>
</organism>
<name>A0A3P6DHC1_BRACM</name>
<evidence type="ECO:0000313" key="2">
    <source>
        <dbReference type="EMBL" id="VDD18509.1"/>
    </source>
</evidence>
<sequence length="65" mass="7277">MSLRSSLVIFQILREIDVEEMLSNGSSSCQDKNAKQEEADRAEPLVQGTGKQLGHLVQSFRKITE</sequence>
<reference evidence="2" key="1">
    <citation type="submission" date="2018-11" db="EMBL/GenBank/DDBJ databases">
        <authorList>
            <consortium name="Genoscope - CEA"/>
            <person name="William W."/>
        </authorList>
    </citation>
    <scope>NUCLEOTIDE SEQUENCE</scope>
</reference>
<dbReference type="EMBL" id="LR031577">
    <property type="protein sequence ID" value="VDD18509.1"/>
    <property type="molecule type" value="Genomic_DNA"/>
</dbReference>
<gene>
    <name evidence="2" type="ORF">BRAA10T43925Z</name>
</gene>
<feature type="region of interest" description="Disordered" evidence="1">
    <location>
        <begin position="23"/>
        <end position="42"/>
    </location>
</feature>
<protein>
    <submittedName>
        <fullName evidence="2">Uncharacterized protein</fullName>
    </submittedName>
</protein>
<evidence type="ECO:0000256" key="1">
    <source>
        <dbReference type="SAM" id="MobiDB-lite"/>
    </source>
</evidence>
<feature type="compositionally biased region" description="Basic and acidic residues" evidence="1">
    <location>
        <begin position="32"/>
        <end position="42"/>
    </location>
</feature>
<accession>A0A3P6DHC1</accession>